<name>A0A3M7T8G0_BRAPC</name>
<feature type="compositionally biased region" description="Acidic residues" evidence="1">
    <location>
        <begin position="1"/>
        <end position="21"/>
    </location>
</feature>
<protein>
    <submittedName>
        <fullName evidence="2">Uncharacterized protein</fullName>
    </submittedName>
</protein>
<evidence type="ECO:0000256" key="1">
    <source>
        <dbReference type="SAM" id="MobiDB-lite"/>
    </source>
</evidence>
<organism evidence="2 3">
    <name type="scientific">Brachionus plicatilis</name>
    <name type="common">Marine rotifer</name>
    <name type="synonym">Brachionus muelleri</name>
    <dbReference type="NCBI Taxonomy" id="10195"/>
    <lineage>
        <taxon>Eukaryota</taxon>
        <taxon>Metazoa</taxon>
        <taxon>Spiralia</taxon>
        <taxon>Gnathifera</taxon>
        <taxon>Rotifera</taxon>
        <taxon>Eurotatoria</taxon>
        <taxon>Monogononta</taxon>
        <taxon>Pseudotrocha</taxon>
        <taxon>Ploima</taxon>
        <taxon>Brachionidae</taxon>
        <taxon>Brachionus</taxon>
    </lineage>
</organism>
<reference evidence="2 3" key="1">
    <citation type="journal article" date="2018" name="Sci. Rep.">
        <title>Genomic signatures of local adaptation to the degree of environmental predictability in rotifers.</title>
        <authorList>
            <person name="Franch-Gras L."/>
            <person name="Hahn C."/>
            <person name="Garcia-Roger E.M."/>
            <person name="Carmona M.J."/>
            <person name="Serra M."/>
            <person name="Gomez A."/>
        </authorList>
    </citation>
    <scope>NUCLEOTIDE SEQUENCE [LARGE SCALE GENOMIC DNA]</scope>
    <source>
        <strain evidence="2">HYR1</strain>
    </source>
</reference>
<gene>
    <name evidence="2" type="ORF">BpHYR1_009575</name>
</gene>
<keyword evidence="3" id="KW-1185">Reference proteome</keyword>
<evidence type="ECO:0000313" key="3">
    <source>
        <dbReference type="Proteomes" id="UP000276133"/>
    </source>
</evidence>
<feature type="region of interest" description="Disordered" evidence="1">
    <location>
        <begin position="1"/>
        <end position="32"/>
    </location>
</feature>
<dbReference type="Proteomes" id="UP000276133">
    <property type="component" value="Unassembled WGS sequence"/>
</dbReference>
<sequence length="83" mass="9556">MSQIIESDEANDGNDTEDDVDSPASKRRRCENLPYDPFKNYELFVECVNELKDSTVENERSASSNVHAVKKRHIIFCTEIAYK</sequence>
<dbReference type="AlphaFoldDB" id="A0A3M7T8G0"/>
<dbReference type="EMBL" id="REGN01000121">
    <property type="protein sequence ID" value="RNA44322.1"/>
    <property type="molecule type" value="Genomic_DNA"/>
</dbReference>
<proteinExistence type="predicted"/>
<evidence type="ECO:0000313" key="2">
    <source>
        <dbReference type="EMBL" id="RNA44322.1"/>
    </source>
</evidence>
<accession>A0A3M7T8G0</accession>
<comment type="caution">
    <text evidence="2">The sequence shown here is derived from an EMBL/GenBank/DDBJ whole genome shotgun (WGS) entry which is preliminary data.</text>
</comment>
<dbReference type="OrthoDB" id="10433551at2759"/>